<evidence type="ECO:0000313" key="2">
    <source>
        <dbReference type="EMBL" id="RUS69072.1"/>
    </source>
</evidence>
<dbReference type="OrthoDB" id="9970547at2759"/>
<dbReference type="Proteomes" id="UP000271974">
    <property type="component" value="Unassembled WGS sequence"/>
</dbReference>
<accession>A0A3S0ZJT1</accession>
<feature type="non-terminal residue" evidence="2">
    <location>
        <position position="1"/>
    </location>
</feature>
<gene>
    <name evidence="2" type="ORF">EGW08_023165</name>
</gene>
<evidence type="ECO:0000256" key="1">
    <source>
        <dbReference type="SAM" id="MobiDB-lite"/>
    </source>
</evidence>
<name>A0A3S0ZJT1_ELYCH</name>
<proteinExistence type="predicted"/>
<feature type="non-terminal residue" evidence="2">
    <location>
        <position position="217"/>
    </location>
</feature>
<keyword evidence="3" id="KW-1185">Reference proteome</keyword>
<dbReference type="AlphaFoldDB" id="A0A3S0ZJT1"/>
<evidence type="ECO:0000313" key="3">
    <source>
        <dbReference type="Proteomes" id="UP000271974"/>
    </source>
</evidence>
<feature type="region of interest" description="Disordered" evidence="1">
    <location>
        <begin position="82"/>
        <end position="104"/>
    </location>
</feature>
<comment type="caution">
    <text evidence="2">The sequence shown here is derived from an EMBL/GenBank/DDBJ whole genome shotgun (WGS) entry which is preliminary data.</text>
</comment>
<feature type="region of interest" description="Disordered" evidence="1">
    <location>
        <begin position="195"/>
        <end position="217"/>
    </location>
</feature>
<dbReference type="EMBL" id="RQTK01001845">
    <property type="protein sequence ID" value="RUS69072.1"/>
    <property type="molecule type" value="Genomic_DNA"/>
</dbReference>
<protein>
    <submittedName>
        <fullName evidence="2">Uncharacterized protein</fullName>
    </submittedName>
</protein>
<organism evidence="2 3">
    <name type="scientific">Elysia chlorotica</name>
    <name type="common">Eastern emerald elysia</name>
    <name type="synonym">Sea slug</name>
    <dbReference type="NCBI Taxonomy" id="188477"/>
    <lineage>
        <taxon>Eukaryota</taxon>
        <taxon>Metazoa</taxon>
        <taxon>Spiralia</taxon>
        <taxon>Lophotrochozoa</taxon>
        <taxon>Mollusca</taxon>
        <taxon>Gastropoda</taxon>
        <taxon>Heterobranchia</taxon>
        <taxon>Euthyneura</taxon>
        <taxon>Panpulmonata</taxon>
        <taxon>Sacoglossa</taxon>
        <taxon>Placobranchoidea</taxon>
        <taxon>Plakobranchidae</taxon>
        <taxon>Elysia</taxon>
    </lineage>
</organism>
<sequence>VCVCKPGWRYPFFIERPFQGENVEVATESEYYNGFECTPTDYRIVLPVVDQLSGVTIEGGGVKVNSGGLPLDLVEDLTGRRRRDTRAVNGSAPPVPNRSEERASIRSESLHVNVANRNGSAVVYNKHGGRQEGGATDVFVMKVTANSETVREQAREPTPHEMIALAERLRELGENQKLQEYLDIQGLGYKLGKAREGPGDDYAQMNNVDISVEKEYE</sequence>
<reference evidence="2 3" key="1">
    <citation type="submission" date="2019-01" db="EMBL/GenBank/DDBJ databases">
        <title>A draft genome assembly of the solar-powered sea slug Elysia chlorotica.</title>
        <authorList>
            <person name="Cai H."/>
            <person name="Li Q."/>
            <person name="Fang X."/>
            <person name="Li J."/>
            <person name="Curtis N.E."/>
            <person name="Altenburger A."/>
            <person name="Shibata T."/>
            <person name="Feng M."/>
            <person name="Maeda T."/>
            <person name="Schwartz J.A."/>
            <person name="Shigenobu S."/>
            <person name="Lundholm N."/>
            <person name="Nishiyama T."/>
            <person name="Yang H."/>
            <person name="Hasebe M."/>
            <person name="Li S."/>
            <person name="Pierce S.K."/>
            <person name="Wang J."/>
        </authorList>
    </citation>
    <scope>NUCLEOTIDE SEQUENCE [LARGE SCALE GENOMIC DNA]</scope>
    <source>
        <strain evidence="2">EC2010</strain>
        <tissue evidence="2">Whole organism of an adult</tissue>
    </source>
</reference>